<protein>
    <submittedName>
        <fullName evidence="1">Uncharacterized protein</fullName>
    </submittedName>
</protein>
<dbReference type="EMBL" id="LR796437">
    <property type="protein sequence ID" value="CAB4144787.1"/>
    <property type="molecule type" value="Genomic_DNA"/>
</dbReference>
<evidence type="ECO:0000313" key="1">
    <source>
        <dbReference type="EMBL" id="CAB4144787.1"/>
    </source>
</evidence>
<proteinExistence type="predicted"/>
<accession>A0A6J5MG55</accession>
<gene>
    <name evidence="1" type="ORF">UFOVP458_65</name>
</gene>
<organism evidence="1">
    <name type="scientific">uncultured Caudovirales phage</name>
    <dbReference type="NCBI Taxonomy" id="2100421"/>
    <lineage>
        <taxon>Viruses</taxon>
        <taxon>Duplodnaviria</taxon>
        <taxon>Heunggongvirae</taxon>
        <taxon>Uroviricota</taxon>
        <taxon>Caudoviricetes</taxon>
        <taxon>Peduoviridae</taxon>
        <taxon>Maltschvirus</taxon>
        <taxon>Maltschvirus maltsch</taxon>
    </lineage>
</organism>
<name>A0A6J5MG55_9CAUD</name>
<reference evidence="1" key="1">
    <citation type="submission" date="2020-04" db="EMBL/GenBank/DDBJ databases">
        <authorList>
            <person name="Chiriac C."/>
            <person name="Salcher M."/>
            <person name="Ghai R."/>
            <person name="Kavagutti S V."/>
        </authorList>
    </citation>
    <scope>NUCLEOTIDE SEQUENCE</scope>
</reference>
<sequence length="73" mass="8826">MFNAFGYWVLIMEIVKYKYVAHAGSNPALATNFKIMKKDKSWLIFPMFTYRKYKDGTNEIGFGWLNRTYWVKW</sequence>